<feature type="compositionally biased region" description="Basic and acidic residues" evidence="1">
    <location>
        <begin position="90"/>
        <end position="100"/>
    </location>
</feature>
<dbReference type="Proteomes" id="UP000660729">
    <property type="component" value="Unassembled WGS sequence"/>
</dbReference>
<reference evidence="2" key="1">
    <citation type="submission" date="2020-04" db="EMBL/GenBank/DDBJ databases">
        <title>Draft genome resource of the tomato pathogen Pseudocercospora fuligena.</title>
        <authorList>
            <person name="Zaccaron A."/>
        </authorList>
    </citation>
    <scope>NUCLEOTIDE SEQUENCE</scope>
    <source>
        <strain evidence="2">PF001</strain>
    </source>
</reference>
<dbReference type="OrthoDB" id="537467at2759"/>
<organism evidence="2 3">
    <name type="scientific">Pseudocercospora fuligena</name>
    <dbReference type="NCBI Taxonomy" id="685502"/>
    <lineage>
        <taxon>Eukaryota</taxon>
        <taxon>Fungi</taxon>
        <taxon>Dikarya</taxon>
        <taxon>Ascomycota</taxon>
        <taxon>Pezizomycotina</taxon>
        <taxon>Dothideomycetes</taxon>
        <taxon>Dothideomycetidae</taxon>
        <taxon>Mycosphaerellales</taxon>
        <taxon>Mycosphaerellaceae</taxon>
        <taxon>Pseudocercospora</taxon>
    </lineage>
</organism>
<evidence type="ECO:0000313" key="2">
    <source>
        <dbReference type="EMBL" id="KAF7198629.1"/>
    </source>
</evidence>
<comment type="caution">
    <text evidence="2">The sequence shown here is derived from an EMBL/GenBank/DDBJ whole genome shotgun (WGS) entry which is preliminary data.</text>
</comment>
<dbReference type="EMBL" id="JABCIY010000001">
    <property type="protein sequence ID" value="KAF7198629.1"/>
    <property type="molecule type" value="Genomic_DNA"/>
</dbReference>
<keyword evidence="3" id="KW-1185">Reference proteome</keyword>
<name>A0A8H6VS66_9PEZI</name>
<accession>A0A8H6VS66</accession>
<proteinExistence type="predicted"/>
<gene>
    <name evidence="2" type="ORF">HII31_00368</name>
</gene>
<protein>
    <submittedName>
        <fullName evidence="2">Uncharacterized protein</fullName>
    </submittedName>
</protein>
<sequence>MAQSDSESHDKPCTICGTPRGVLVRCTIDESQKWNMVCPGSCWRSVSGGVEDARGLEGRYPHYRYGGMWKNKHADGPVSAKKPGKVKRRQKEERAQREAEEQNTQQNAEEDEE</sequence>
<evidence type="ECO:0000313" key="3">
    <source>
        <dbReference type="Proteomes" id="UP000660729"/>
    </source>
</evidence>
<evidence type="ECO:0000256" key="1">
    <source>
        <dbReference type="SAM" id="MobiDB-lite"/>
    </source>
</evidence>
<feature type="region of interest" description="Disordered" evidence="1">
    <location>
        <begin position="67"/>
        <end position="113"/>
    </location>
</feature>
<dbReference type="AlphaFoldDB" id="A0A8H6VS66"/>